<dbReference type="PRINTS" id="PR00111">
    <property type="entry name" value="ABHYDROLASE"/>
</dbReference>
<dbReference type="RefSeq" id="WP_379487365.1">
    <property type="nucleotide sequence ID" value="NZ_JBHLWK010000012.1"/>
</dbReference>
<protein>
    <submittedName>
        <fullName evidence="2">Alpha/beta fold hydrolase</fullName>
    </submittedName>
</protein>
<dbReference type="PROSITE" id="PS51318">
    <property type="entry name" value="TAT"/>
    <property type="match status" value="1"/>
</dbReference>
<evidence type="ECO:0000313" key="2">
    <source>
        <dbReference type="EMBL" id="MFC0204607.1"/>
    </source>
</evidence>
<dbReference type="PANTHER" id="PTHR43798:SF33">
    <property type="entry name" value="HYDROLASE, PUTATIVE (AFU_ORTHOLOGUE AFUA_2G14860)-RELATED"/>
    <property type="match status" value="1"/>
</dbReference>
<dbReference type="GO" id="GO:0016787">
    <property type="term" value="F:hydrolase activity"/>
    <property type="evidence" value="ECO:0007669"/>
    <property type="project" value="UniProtKB-KW"/>
</dbReference>
<dbReference type="Proteomes" id="UP001589798">
    <property type="component" value="Unassembled WGS sequence"/>
</dbReference>
<keyword evidence="3" id="KW-1185">Reference proteome</keyword>
<dbReference type="Gene3D" id="3.40.50.1820">
    <property type="entry name" value="alpha/beta hydrolase"/>
    <property type="match status" value="1"/>
</dbReference>
<proteinExistence type="predicted"/>
<evidence type="ECO:0000259" key="1">
    <source>
        <dbReference type="Pfam" id="PF00561"/>
    </source>
</evidence>
<dbReference type="Pfam" id="PF00561">
    <property type="entry name" value="Abhydrolase_1"/>
    <property type="match status" value="1"/>
</dbReference>
<gene>
    <name evidence="2" type="ORF">ACFFJC_10015</name>
</gene>
<dbReference type="EMBL" id="JBHLWK010000012">
    <property type="protein sequence ID" value="MFC0204607.1"/>
    <property type="molecule type" value="Genomic_DNA"/>
</dbReference>
<reference evidence="2 3" key="1">
    <citation type="submission" date="2024-09" db="EMBL/GenBank/DDBJ databases">
        <authorList>
            <person name="Sun Q."/>
            <person name="Mori K."/>
        </authorList>
    </citation>
    <scope>NUCLEOTIDE SEQUENCE [LARGE SCALE GENOMIC DNA]</scope>
    <source>
        <strain evidence="2 3">CCM 7706</strain>
    </source>
</reference>
<name>A0ABV6CVZ2_9SPHN</name>
<accession>A0ABV6CVZ2</accession>
<dbReference type="InterPro" id="IPR029058">
    <property type="entry name" value="AB_hydrolase_fold"/>
</dbReference>
<organism evidence="2 3">
    <name type="scientific">Novosphingobium soli</name>
    <dbReference type="NCBI Taxonomy" id="574956"/>
    <lineage>
        <taxon>Bacteria</taxon>
        <taxon>Pseudomonadati</taxon>
        <taxon>Pseudomonadota</taxon>
        <taxon>Alphaproteobacteria</taxon>
        <taxon>Sphingomonadales</taxon>
        <taxon>Sphingomonadaceae</taxon>
        <taxon>Novosphingobium</taxon>
    </lineage>
</organism>
<sequence>MTIASLPLPRRAVLAAGVGLAGTAAVSTGGMAAPQVSGLGRSGDDGWAESGHVDRAGGRIHWGAIGAGPVLVVMPKLGGWMADWLPVARLLAPRYRVVAIDPPGHGGSTMAGPPPYIQTLPESAALVRATLEALGITHYALAGNSLGGCIAAIMAALFPADVVRLALVSVALADRMSASDLAAYDARTGEYDARGMPLPRAAETMARRFGTTSAINAQMNASRAAAGLWIRPSERGVFTCGITDYLPRIAARTLLVYGKGNEGTYQVFRDRALRLIPQATSLDVEGAGAFLHQQKPEATAALLDRFLSGAQA</sequence>
<dbReference type="InterPro" id="IPR050266">
    <property type="entry name" value="AB_hydrolase_sf"/>
</dbReference>
<evidence type="ECO:0000313" key="3">
    <source>
        <dbReference type="Proteomes" id="UP001589798"/>
    </source>
</evidence>
<feature type="domain" description="AB hydrolase-1" evidence="1">
    <location>
        <begin position="69"/>
        <end position="180"/>
    </location>
</feature>
<dbReference type="PANTHER" id="PTHR43798">
    <property type="entry name" value="MONOACYLGLYCEROL LIPASE"/>
    <property type="match status" value="1"/>
</dbReference>
<comment type="caution">
    <text evidence="2">The sequence shown here is derived from an EMBL/GenBank/DDBJ whole genome shotgun (WGS) entry which is preliminary data.</text>
</comment>
<keyword evidence="2" id="KW-0378">Hydrolase</keyword>
<dbReference type="SUPFAM" id="SSF53474">
    <property type="entry name" value="alpha/beta-Hydrolases"/>
    <property type="match status" value="1"/>
</dbReference>
<dbReference type="InterPro" id="IPR006311">
    <property type="entry name" value="TAT_signal"/>
</dbReference>
<dbReference type="InterPro" id="IPR000073">
    <property type="entry name" value="AB_hydrolase_1"/>
</dbReference>